<gene>
    <name evidence="2" type="ORF">FJQ55_23030</name>
</gene>
<dbReference type="RefSeq" id="WP_140832506.1">
    <property type="nucleotide sequence ID" value="NZ_VFYP01000009.1"/>
</dbReference>
<name>A0A504UG63_9HYPH</name>
<feature type="domain" description="ANTAR" evidence="1">
    <location>
        <begin position="127"/>
        <end position="188"/>
    </location>
</feature>
<dbReference type="Gene3D" id="1.10.10.10">
    <property type="entry name" value="Winged helix-like DNA-binding domain superfamily/Winged helix DNA-binding domain"/>
    <property type="match status" value="1"/>
</dbReference>
<dbReference type="InterPro" id="IPR008327">
    <property type="entry name" value="Sig_transdc_resp-reg_antiterm"/>
</dbReference>
<protein>
    <submittedName>
        <fullName evidence="2">ANTAR domain-containing protein</fullName>
    </submittedName>
</protein>
<reference evidence="2 3" key="1">
    <citation type="submission" date="2019-06" db="EMBL/GenBank/DDBJ databases">
        <title>Rhizobium sp. CL12 isolated from roots of soybean.</title>
        <authorList>
            <person name="Wang C."/>
        </authorList>
    </citation>
    <scope>NUCLEOTIDE SEQUENCE [LARGE SCALE GENOMIC DNA]</scope>
    <source>
        <strain evidence="2 3">CL12</strain>
    </source>
</reference>
<organism evidence="2 3">
    <name type="scientific">Rhizobium glycinendophyticum</name>
    <dbReference type="NCBI Taxonomy" id="2589807"/>
    <lineage>
        <taxon>Bacteria</taxon>
        <taxon>Pseudomonadati</taxon>
        <taxon>Pseudomonadota</taxon>
        <taxon>Alphaproteobacteria</taxon>
        <taxon>Hyphomicrobiales</taxon>
        <taxon>Rhizobiaceae</taxon>
        <taxon>Rhizobium/Agrobacterium group</taxon>
        <taxon>Rhizobium</taxon>
    </lineage>
</organism>
<dbReference type="SMART" id="SM01012">
    <property type="entry name" value="ANTAR"/>
    <property type="match status" value="1"/>
</dbReference>
<dbReference type="OrthoDB" id="7366028at2"/>
<dbReference type="SUPFAM" id="SSF52172">
    <property type="entry name" value="CheY-like"/>
    <property type="match status" value="1"/>
</dbReference>
<dbReference type="EMBL" id="VFYP01000009">
    <property type="protein sequence ID" value="TPP03963.1"/>
    <property type="molecule type" value="Genomic_DNA"/>
</dbReference>
<dbReference type="InterPro" id="IPR005561">
    <property type="entry name" value="ANTAR"/>
</dbReference>
<dbReference type="Gene3D" id="3.40.50.2300">
    <property type="match status" value="1"/>
</dbReference>
<dbReference type="InterPro" id="IPR049021">
    <property type="entry name" value="AmiR_N"/>
</dbReference>
<evidence type="ECO:0000259" key="1">
    <source>
        <dbReference type="PROSITE" id="PS50921"/>
    </source>
</evidence>
<dbReference type="Proteomes" id="UP000316429">
    <property type="component" value="Unassembled WGS sequence"/>
</dbReference>
<dbReference type="InterPro" id="IPR036388">
    <property type="entry name" value="WH-like_DNA-bd_sf"/>
</dbReference>
<sequence>MAGPNRIIQDLRRARVLVVHPRDEDGDVLVSHLRRLGCEVRAIWPLPASLPPDIDTLFLHIEDTSVEHAVQISEAQQPAIIAILTYESPTALQAIIELDAHGVISKPLRPLGILTQFALARYRHSYEKRLVAKVQKLEETLKGRRLVEKAVAALRAMNGLDEDTAYKLLRDQATAKRVPMAQVAESIVAAHETMRSFGLPLPGSTGHKTTET</sequence>
<proteinExistence type="predicted"/>
<dbReference type="InterPro" id="IPR011006">
    <property type="entry name" value="CheY-like_superfamily"/>
</dbReference>
<evidence type="ECO:0000313" key="3">
    <source>
        <dbReference type="Proteomes" id="UP000316429"/>
    </source>
</evidence>
<dbReference type="PROSITE" id="PS50921">
    <property type="entry name" value="ANTAR"/>
    <property type="match status" value="1"/>
</dbReference>
<dbReference type="Pfam" id="PF03861">
    <property type="entry name" value="ANTAR"/>
    <property type="match status" value="1"/>
</dbReference>
<accession>A0A504UG63</accession>
<dbReference type="Pfam" id="PF21332">
    <property type="entry name" value="AmiR_N"/>
    <property type="match status" value="1"/>
</dbReference>
<dbReference type="PIRSF" id="PIRSF036382">
    <property type="entry name" value="RR_antiterm"/>
    <property type="match status" value="1"/>
</dbReference>
<keyword evidence="3" id="KW-1185">Reference proteome</keyword>
<dbReference type="GO" id="GO:0003723">
    <property type="term" value="F:RNA binding"/>
    <property type="evidence" value="ECO:0007669"/>
    <property type="project" value="InterPro"/>
</dbReference>
<evidence type="ECO:0000313" key="2">
    <source>
        <dbReference type="EMBL" id="TPP03963.1"/>
    </source>
</evidence>
<comment type="caution">
    <text evidence="2">The sequence shown here is derived from an EMBL/GenBank/DDBJ whole genome shotgun (WGS) entry which is preliminary data.</text>
</comment>
<dbReference type="AlphaFoldDB" id="A0A504UG63"/>